<accession>A0AA44CLA0</accession>
<sequence>MSLSKVEARLTQNDKNEEALNAVNKWESDAPSGENRSIAANNIRDVIARNATELKLSKMDISSLPDILPESITEINIFCCYKLSTLPDALPSGLTKLGIHSCHELSSLPKTMPENFIELTINNCTKILNSIISLPDSLQKVRLVLRSNERHSLQFEKLPVSLKSMSLSPCFLVKRNVFRESKTQLNGIATSAGIAFKLGDVLYGLFDRKKEIISQISHFNNLSSKDIVAQPKITDTVWEHRDYLSFDKYRDETIIKEMLNDAERGIKFKTFLSKHEKYNIIERHEKKPYRPNKSVEDICLSRTSKAGLEFQIMERNGRVFFCADDLVESISEIAQKEPDYGTSITASELRWLYRHKDHPKIKSNVQFCLDGEFISQEKVFSLPGWENYHPKSNFIHSDS</sequence>
<dbReference type="PANTHER" id="PTHR47114:SF2">
    <property type="entry name" value="OLIGODENDROCYTE-MYELIN GLYCOPROTEIN"/>
    <property type="match status" value="1"/>
</dbReference>
<evidence type="ECO:0000313" key="6">
    <source>
        <dbReference type="Proteomes" id="UP000712947"/>
    </source>
</evidence>
<dbReference type="EMBL" id="JAASAI010000008">
    <property type="protein sequence ID" value="NIL22772.1"/>
    <property type="molecule type" value="Genomic_DNA"/>
</dbReference>
<comment type="similarity">
    <text evidence="2">Belongs to the LRR-containing bacterial E3 ligase family.</text>
</comment>
<dbReference type="RefSeq" id="WP_145517827.1">
    <property type="nucleotide sequence ID" value="NZ_CABHYJ010000072.1"/>
</dbReference>
<dbReference type="Proteomes" id="UP000712947">
    <property type="component" value="Unassembled WGS sequence"/>
</dbReference>
<comment type="subcellular location">
    <subcellularLocation>
        <location evidence="1">Secreted</location>
    </subcellularLocation>
</comment>
<dbReference type="PANTHER" id="PTHR47114">
    <property type="match status" value="1"/>
</dbReference>
<comment type="caution">
    <text evidence="5">The sequence shown here is derived from an EMBL/GenBank/DDBJ whole genome shotgun (WGS) entry which is preliminary data.</text>
</comment>
<keyword evidence="3" id="KW-0433">Leucine-rich repeat</keyword>
<proteinExistence type="inferred from homology"/>
<name>A0AA44CLA0_YERMO</name>
<dbReference type="InterPro" id="IPR032675">
    <property type="entry name" value="LRR_dom_sf"/>
</dbReference>
<evidence type="ECO:0000256" key="1">
    <source>
        <dbReference type="ARBA" id="ARBA00004613"/>
    </source>
</evidence>
<organism evidence="5 6">
    <name type="scientific">Yersinia mollaretii</name>
    <dbReference type="NCBI Taxonomy" id="33060"/>
    <lineage>
        <taxon>Bacteria</taxon>
        <taxon>Pseudomonadati</taxon>
        <taxon>Pseudomonadota</taxon>
        <taxon>Gammaproteobacteria</taxon>
        <taxon>Enterobacterales</taxon>
        <taxon>Yersiniaceae</taxon>
        <taxon>Yersinia</taxon>
    </lineage>
</organism>
<dbReference type="AlphaFoldDB" id="A0AA44CLA0"/>
<dbReference type="InterPro" id="IPR051071">
    <property type="entry name" value="LRR-bact_E3_ubiq_ligases"/>
</dbReference>
<evidence type="ECO:0000256" key="4">
    <source>
        <dbReference type="ARBA" id="ARBA00022737"/>
    </source>
</evidence>
<evidence type="ECO:0000256" key="3">
    <source>
        <dbReference type="ARBA" id="ARBA00022614"/>
    </source>
</evidence>
<evidence type="ECO:0000313" key="5">
    <source>
        <dbReference type="EMBL" id="NIL22772.1"/>
    </source>
</evidence>
<dbReference type="SUPFAM" id="SSF52058">
    <property type="entry name" value="L domain-like"/>
    <property type="match status" value="1"/>
</dbReference>
<gene>
    <name evidence="5" type="ORF">HB991_09655</name>
</gene>
<evidence type="ECO:0000256" key="2">
    <source>
        <dbReference type="ARBA" id="ARBA00009868"/>
    </source>
</evidence>
<reference evidence="5" key="1">
    <citation type="submission" date="2020-03" db="EMBL/GenBank/DDBJ databases">
        <authorList>
            <person name="Kislichkina A."/>
            <person name="Dentovskaya S."/>
            <person name="Shaikhutdinov R."/>
            <person name="Ivanov S."/>
            <person name="Sizova A."/>
            <person name="Solomentsev V."/>
            <person name="Bogun A."/>
        </authorList>
    </citation>
    <scope>NUCLEOTIDE SEQUENCE</scope>
    <source>
        <strain evidence="5">SCPM-O-B-7610</strain>
    </source>
</reference>
<keyword evidence="4" id="KW-0677">Repeat</keyword>
<dbReference type="Gene3D" id="3.80.10.10">
    <property type="entry name" value="Ribonuclease Inhibitor"/>
    <property type="match status" value="1"/>
</dbReference>
<protein>
    <submittedName>
        <fullName evidence="5">Type III secretion protein GogB</fullName>
    </submittedName>
</protein>
<dbReference type="GO" id="GO:0005576">
    <property type="term" value="C:extracellular region"/>
    <property type="evidence" value="ECO:0007669"/>
    <property type="project" value="UniProtKB-SubCell"/>
</dbReference>